<dbReference type="EMBL" id="GBXM01102554">
    <property type="protein sequence ID" value="JAH06023.1"/>
    <property type="molecule type" value="Transcribed_RNA"/>
</dbReference>
<evidence type="ECO:0000313" key="1">
    <source>
        <dbReference type="EMBL" id="JAH06023.1"/>
    </source>
</evidence>
<name>A0A0E9PQ94_ANGAN</name>
<protein>
    <submittedName>
        <fullName evidence="1">Uncharacterized protein</fullName>
    </submittedName>
</protein>
<organism evidence="1">
    <name type="scientific">Anguilla anguilla</name>
    <name type="common">European freshwater eel</name>
    <name type="synonym">Muraena anguilla</name>
    <dbReference type="NCBI Taxonomy" id="7936"/>
    <lineage>
        <taxon>Eukaryota</taxon>
        <taxon>Metazoa</taxon>
        <taxon>Chordata</taxon>
        <taxon>Craniata</taxon>
        <taxon>Vertebrata</taxon>
        <taxon>Euteleostomi</taxon>
        <taxon>Actinopterygii</taxon>
        <taxon>Neopterygii</taxon>
        <taxon>Teleostei</taxon>
        <taxon>Anguilliformes</taxon>
        <taxon>Anguillidae</taxon>
        <taxon>Anguilla</taxon>
    </lineage>
</organism>
<reference evidence="1" key="1">
    <citation type="submission" date="2014-11" db="EMBL/GenBank/DDBJ databases">
        <authorList>
            <person name="Amaro Gonzalez C."/>
        </authorList>
    </citation>
    <scope>NUCLEOTIDE SEQUENCE</scope>
</reference>
<dbReference type="AlphaFoldDB" id="A0A0E9PQ94"/>
<proteinExistence type="predicted"/>
<reference evidence="1" key="2">
    <citation type="journal article" date="2015" name="Fish Shellfish Immunol.">
        <title>Early steps in the European eel (Anguilla anguilla)-Vibrio vulnificus interaction in the gills: Role of the RtxA13 toxin.</title>
        <authorList>
            <person name="Callol A."/>
            <person name="Pajuelo D."/>
            <person name="Ebbesson L."/>
            <person name="Teles M."/>
            <person name="MacKenzie S."/>
            <person name="Amaro C."/>
        </authorList>
    </citation>
    <scope>NUCLEOTIDE SEQUENCE</scope>
</reference>
<accession>A0A0E9PQ94</accession>
<sequence length="46" mass="5106">MCTLCLDCKVCYNLWTLPCGRNPVHTLLHMSHVPGAAHVNLQETGQ</sequence>